<keyword evidence="2" id="KW-1185">Reference proteome</keyword>
<protein>
    <submittedName>
        <fullName evidence="1 3">Uncharacterized protein</fullName>
    </submittedName>
</protein>
<reference evidence="3" key="1">
    <citation type="submission" date="2017-02" db="UniProtKB">
        <authorList>
            <consortium name="WormBaseParasite"/>
        </authorList>
    </citation>
    <scope>IDENTIFICATION</scope>
</reference>
<evidence type="ECO:0000313" key="1">
    <source>
        <dbReference type="EMBL" id="VDN86906.1"/>
    </source>
</evidence>
<accession>A0A0N4TC18</accession>
<dbReference type="Proteomes" id="UP000278627">
    <property type="component" value="Unassembled WGS sequence"/>
</dbReference>
<evidence type="ECO:0000313" key="3">
    <source>
        <dbReference type="WBParaSite" id="BPAG_0000575501-mRNA-1"/>
    </source>
</evidence>
<dbReference type="EMBL" id="UZAD01004339">
    <property type="protein sequence ID" value="VDN86906.1"/>
    <property type="molecule type" value="Genomic_DNA"/>
</dbReference>
<sequence length="33" mass="3451">MVGEGGGGQGCVVNVCRQCPIFRKQKLGAMDVL</sequence>
<evidence type="ECO:0000313" key="2">
    <source>
        <dbReference type="Proteomes" id="UP000278627"/>
    </source>
</evidence>
<reference evidence="1 2" key="2">
    <citation type="submission" date="2018-11" db="EMBL/GenBank/DDBJ databases">
        <authorList>
            <consortium name="Pathogen Informatics"/>
        </authorList>
    </citation>
    <scope>NUCLEOTIDE SEQUENCE [LARGE SCALE GENOMIC DNA]</scope>
</reference>
<name>A0A0N4TC18_BRUPA</name>
<gene>
    <name evidence="1" type="ORF">BPAG_LOCUS5720</name>
</gene>
<proteinExistence type="predicted"/>
<organism evidence="3">
    <name type="scientific">Brugia pahangi</name>
    <name type="common">Filarial nematode worm</name>
    <dbReference type="NCBI Taxonomy" id="6280"/>
    <lineage>
        <taxon>Eukaryota</taxon>
        <taxon>Metazoa</taxon>
        <taxon>Ecdysozoa</taxon>
        <taxon>Nematoda</taxon>
        <taxon>Chromadorea</taxon>
        <taxon>Rhabditida</taxon>
        <taxon>Spirurina</taxon>
        <taxon>Spiruromorpha</taxon>
        <taxon>Filarioidea</taxon>
        <taxon>Onchocercidae</taxon>
        <taxon>Brugia</taxon>
    </lineage>
</organism>
<dbReference type="AlphaFoldDB" id="A0A0N4TC18"/>
<dbReference type="WBParaSite" id="BPAG_0000575501-mRNA-1">
    <property type="protein sequence ID" value="BPAG_0000575501-mRNA-1"/>
    <property type="gene ID" value="BPAG_0000575501"/>
</dbReference>